<evidence type="ECO:0000313" key="4">
    <source>
        <dbReference type="Proteomes" id="UP001431776"/>
    </source>
</evidence>
<dbReference type="InterPro" id="IPR006015">
    <property type="entry name" value="Universal_stress_UspA"/>
</dbReference>
<organism evidence="3 4">
    <name type="scientific">Anaerobaca lacustris</name>
    <dbReference type="NCBI Taxonomy" id="3044600"/>
    <lineage>
        <taxon>Bacteria</taxon>
        <taxon>Pseudomonadati</taxon>
        <taxon>Planctomycetota</taxon>
        <taxon>Phycisphaerae</taxon>
        <taxon>Sedimentisphaerales</taxon>
        <taxon>Anaerobacaceae</taxon>
        <taxon>Anaerobaca</taxon>
    </lineage>
</organism>
<comment type="caution">
    <text evidence="3">The sequence shown here is derived from an EMBL/GenBank/DDBJ whole genome shotgun (WGS) entry which is preliminary data.</text>
</comment>
<dbReference type="PANTHER" id="PTHR46268">
    <property type="entry name" value="STRESS RESPONSE PROTEIN NHAX"/>
    <property type="match status" value="1"/>
</dbReference>
<dbReference type="Gene3D" id="3.40.50.620">
    <property type="entry name" value="HUPs"/>
    <property type="match status" value="1"/>
</dbReference>
<protein>
    <submittedName>
        <fullName evidence="3">Universal stress protein</fullName>
    </submittedName>
</protein>
<feature type="domain" description="UspA" evidence="2">
    <location>
        <begin position="11"/>
        <end position="151"/>
    </location>
</feature>
<dbReference type="InterPro" id="IPR006016">
    <property type="entry name" value="UspA"/>
</dbReference>
<dbReference type="CDD" id="cd00293">
    <property type="entry name" value="USP-like"/>
    <property type="match status" value="1"/>
</dbReference>
<accession>A0AAW6TZU5</accession>
<evidence type="ECO:0000259" key="2">
    <source>
        <dbReference type="Pfam" id="PF00582"/>
    </source>
</evidence>
<comment type="similarity">
    <text evidence="1">Belongs to the universal stress protein A family.</text>
</comment>
<sequence length="161" mass="18558">MDPLQSDETTFSRILFCTDFSENADFAFSFAVDAASRRPGCRLYLLHVIPESEAQFWKTYIYEVDDVDAKARHDVDERIEVYRSRLPEPIELNVEIRIGKDHQEILTFARDRQIDLIVMGRQGHGALQKALFGNVTEKVVRKADCAVLVVPLSYRERRAIP</sequence>
<evidence type="ECO:0000256" key="1">
    <source>
        <dbReference type="ARBA" id="ARBA00008791"/>
    </source>
</evidence>
<gene>
    <name evidence="3" type="ORF">QJ522_05695</name>
</gene>
<dbReference type="PANTHER" id="PTHR46268:SF22">
    <property type="entry name" value="SENSOR PROTEIN KDPD-RELATED"/>
    <property type="match status" value="1"/>
</dbReference>
<evidence type="ECO:0000313" key="3">
    <source>
        <dbReference type="EMBL" id="MDI6448528.1"/>
    </source>
</evidence>
<dbReference type="AlphaFoldDB" id="A0AAW6TZU5"/>
<name>A0AAW6TZU5_9BACT</name>
<reference evidence="3" key="1">
    <citation type="submission" date="2023-05" db="EMBL/GenBank/DDBJ databases">
        <title>Anaerotaeda fermentans gen. nov., sp. nov., a novel anaerobic planctomycete of the new family within the order Sedimentisphaerales isolated from Taman Peninsula, Russia.</title>
        <authorList>
            <person name="Khomyakova M.A."/>
            <person name="Merkel A.Y."/>
            <person name="Slobodkin A.I."/>
        </authorList>
    </citation>
    <scope>NUCLEOTIDE SEQUENCE</scope>
    <source>
        <strain evidence="3">M17dextr</strain>
    </source>
</reference>
<keyword evidence="4" id="KW-1185">Reference proteome</keyword>
<dbReference type="InterPro" id="IPR014729">
    <property type="entry name" value="Rossmann-like_a/b/a_fold"/>
</dbReference>
<dbReference type="SUPFAM" id="SSF52402">
    <property type="entry name" value="Adenine nucleotide alpha hydrolases-like"/>
    <property type="match status" value="1"/>
</dbReference>
<dbReference type="RefSeq" id="WP_349243939.1">
    <property type="nucleotide sequence ID" value="NZ_JASCXX010000005.1"/>
</dbReference>
<proteinExistence type="inferred from homology"/>
<dbReference type="PRINTS" id="PR01438">
    <property type="entry name" value="UNVRSLSTRESS"/>
</dbReference>
<dbReference type="Pfam" id="PF00582">
    <property type="entry name" value="Usp"/>
    <property type="match status" value="1"/>
</dbReference>
<dbReference type="Proteomes" id="UP001431776">
    <property type="component" value="Unassembled WGS sequence"/>
</dbReference>
<dbReference type="EMBL" id="JASCXX010000005">
    <property type="protein sequence ID" value="MDI6448528.1"/>
    <property type="molecule type" value="Genomic_DNA"/>
</dbReference>